<dbReference type="PANTHER" id="PTHR46697">
    <property type="entry name" value="FORMIN-BINDING PROTEIN 4"/>
    <property type="match status" value="1"/>
</dbReference>
<protein>
    <recommendedName>
        <fullName evidence="2">WW domain-containing protein</fullName>
    </recommendedName>
</protein>
<dbReference type="FunCoup" id="B3RUS9">
    <property type="interactions" value="1039"/>
</dbReference>
<dbReference type="PROSITE" id="PS50020">
    <property type="entry name" value="WW_DOMAIN_2"/>
    <property type="match status" value="1"/>
</dbReference>
<dbReference type="eggNOG" id="KOG3427">
    <property type="taxonomic scope" value="Eukaryota"/>
</dbReference>
<dbReference type="OMA" id="YDKPDRD"/>
<feature type="compositionally biased region" description="Low complexity" evidence="1">
    <location>
        <begin position="175"/>
        <end position="184"/>
    </location>
</feature>
<dbReference type="Gene3D" id="2.20.70.10">
    <property type="match status" value="1"/>
</dbReference>
<dbReference type="KEGG" id="tad:TRIADDRAFT_55399"/>
<feature type="region of interest" description="Disordered" evidence="1">
    <location>
        <begin position="1"/>
        <end position="71"/>
    </location>
</feature>
<dbReference type="InParanoid" id="B3RUS9"/>
<sequence>MSTNSHQQEGNYPSLPPALLAKLQKRGIINQKKEEEENTSQQPQQHHQHPQRQEQFQTTNPNLHHLPPPWQMLHDANSGCPYYWNTATNEVSWTLPKELDSSLLPSTPPQPTLATPIPTHEALGHDPNYTFKMPEKPDINRRQQAKDRPKPYTKQNPRRRDHQYKPRSSDELDPLDPSSYSDAPRGNWSSGIKAEGKAKTGVDETANGPLFQQRPYPSPGQILKMKKK</sequence>
<evidence type="ECO:0000313" key="3">
    <source>
        <dbReference type="EMBL" id="EDV25875.1"/>
    </source>
</evidence>
<dbReference type="Proteomes" id="UP000009022">
    <property type="component" value="Unassembled WGS sequence"/>
</dbReference>
<feature type="domain" description="WW" evidence="2">
    <location>
        <begin position="64"/>
        <end position="98"/>
    </location>
</feature>
<gene>
    <name evidence="3" type="ORF">TRIADDRAFT_55399</name>
</gene>
<dbReference type="OrthoDB" id="42462at2759"/>
<proteinExistence type="predicted"/>
<dbReference type="CTD" id="6752623"/>
<evidence type="ECO:0000256" key="1">
    <source>
        <dbReference type="SAM" id="MobiDB-lite"/>
    </source>
</evidence>
<accession>B3RUS9</accession>
<name>B3RUS9_TRIAD</name>
<dbReference type="PhylomeDB" id="B3RUS9"/>
<dbReference type="InterPro" id="IPR053076">
    <property type="entry name" value="WW_domain_protein"/>
</dbReference>
<dbReference type="STRING" id="10228.B3RUS9"/>
<dbReference type="SMART" id="SM00456">
    <property type="entry name" value="WW"/>
    <property type="match status" value="1"/>
</dbReference>
<dbReference type="GeneID" id="6752623"/>
<feature type="region of interest" description="Disordered" evidence="1">
    <location>
        <begin position="102"/>
        <end position="228"/>
    </location>
</feature>
<dbReference type="PANTHER" id="PTHR46697:SF1">
    <property type="entry name" value="FORMIN-BINDING PROTEIN 4"/>
    <property type="match status" value="1"/>
</dbReference>
<dbReference type="RefSeq" id="XP_002111908.1">
    <property type="nucleotide sequence ID" value="XM_002111872.1"/>
</dbReference>
<dbReference type="Gene3D" id="3.40.30.10">
    <property type="entry name" value="Glutaredoxin"/>
    <property type="match status" value="1"/>
</dbReference>
<organism evidence="3 4">
    <name type="scientific">Trichoplax adhaerens</name>
    <name type="common">Trichoplax reptans</name>
    <dbReference type="NCBI Taxonomy" id="10228"/>
    <lineage>
        <taxon>Eukaryota</taxon>
        <taxon>Metazoa</taxon>
        <taxon>Placozoa</taxon>
        <taxon>Uniplacotomia</taxon>
        <taxon>Trichoplacea</taxon>
        <taxon>Trichoplacidae</taxon>
        <taxon>Trichoplax</taxon>
    </lineage>
</organism>
<keyword evidence="4" id="KW-1185">Reference proteome</keyword>
<dbReference type="InterPro" id="IPR001202">
    <property type="entry name" value="WW_dom"/>
</dbReference>
<dbReference type="Pfam" id="PF00397">
    <property type="entry name" value="WW"/>
    <property type="match status" value="1"/>
</dbReference>
<feature type="compositionally biased region" description="Basic and acidic residues" evidence="1">
    <location>
        <begin position="133"/>
        <end position="150"/>
    </location>
</feature>
<feature type="compositionally biased region" description="Polar residues" evidence="1">
    <location>
        <begin position="1"/>
        <end position="11"/>
    </location>
</feature>
<dbReference type="EMBL" id="DS985244">
    <property type="protein sequence ID" value="EDV25875.1"/>
    <property type="molecule type" value="Genomic_DNA"/>
</dbReference>
<evidence type="ECO:0000259" key="2">
    <source>
        <dbReference type="PROSITE" id="PS50020"/>
    </source>
</evidence>
<dbReference type="CDD" id="cd00201">
    <property type="entry name" value="WW"/>
    <property type="match status" value="1"/>
</dbReference>
<dbReference type="SUPFAM" id="SSF51045">
    <property type="entry name" value="WW domain"/>
    <property type="match status" value="1"/>
</dbReference>
<evidence type="ECO:0000313" key="4">
    <source>
        <dbReference type="Proteomes" id="UP000009022"/>
    </source>
</evidence>
<dbReference type="HOGENOM" id="CLU_043596_1_0_1"/>
<dbReference type="InterPro" id="IPR036020">
    <property type="entry name" value="WW_dom_sf"/>
</dbReference>
<dbReference type="AlphaFoldDB" id="B3RUS9"/>
<reference evidence="3 4" key="1">
    <citation type="journal article" date="2008" name="Nature">
        <title>The Trichoplax genome and the nature of placozoans.</title>
        <authorList>
            <person name="Srivastava M."/>
            <person name="Begovic E."/>
            <person name="Chapman J."/>
            <person name="Putnam N.H."/>
            <person name="Hellsten U."/>
            <person name="Kawashima T."/>
            <person name="Kuo A."/>
            <person name="Mitros T."/>
            <person name="Salamov A."/>
            <person name="Carpenter M.L."/>
            <person name="Signorovitch A.Y."/>
            <person name="Moreno M.A."/>
            <person name="Kamm K."/>
            <person name="Grimwood J."/>
            <person name="Schmutz J."/>
            <person name="Shapiro H."/>
            <person name="Grigoriev I.V."/>
            <person name="Buss L.W."/>
            <person name="Schierwater B."/>
            <person name="Dellaporta S.L."/>
            <person name="Rokhsar D.S."/>
        </authorList>
    </citation>
    <scope>NUCLEOTIDE SEQUENCE [LARGE SCALE GENOMIC DNA]</scope>
    <source>
        <strain evidence="3 4">Grell-BS-1999</strain>
    </source>
</reference>